<organism evidence="1 2">
    <name type="scientific">Streptococcus ictaluri 707-05</name>
    <dbReference type="NCBI Taxonomy" id="764299"/>
    <lineage>
        <taxon>Bacteria</taxon>
        <taxon>Bacillati</taxon>
        <taxon>Bacillota</taxon>
        <taxon>Bacilli</taxon>
        <taxon>Lactobacillales</taxon>
        <taxon>Streptococcaceae</taxon>
        <taxon>Streptococcus</taxon>
    </lineage>
</organism>
<evidence type="ECO:0000313" key="2">
    <source>
        <dbReference type="Proteomes" id="UP000003330"/>
    </source>
</evidence>
<gene>
    <name evidence="1" type="ORF">STRIC_0688</name>
</gene>
<name>G5JZH7_9STRE</name>
<dbReference type="Proteomes" id="UP000003330">
    <property type="component" value="Unassembled WGS sequence"/>
</dbReference>
<evidence type="ECO:0000313" key="1">
    <source>
        <dbReference type="EMBL" id="EHI70911.1"/>
    </source>
</evidence>
<reference evidence="1 2" key="1">
    <citation type="journal article" date="2014" name="Int. J. Syst. Evol. Microbiol.">
        <title>Phylogenomics and the dynamic genome evolution of the genus Streptococcus.</title>
        <authorList>
            <consortium name="The Broad Institute Genome Sequencing Platform"/>
            <person name="Richards V.P."/>
            <person name="Palmer S.R."/>
            <person name="Pavinski Bitar P.D."/>
            <person name="Qin X."/>
            <person name="Weinstock G.M."/>
            <person name="Highlander S.K."/>
            <person name="Town C.D."/>
            <person name="Burne R.A."/>
            <person name="Stanhope M.J."/>
        </authorList>
    </citation>
    <scope>NUCLEOTIDE SEQUENCE [LARGE SCALE GENOMIC DNA]</scope>
    <source>
        <strain evidence="1 2">707-05</strain>
    </source>
</reference>
<dbReference type="EMBL" id="AEUX02000001">
    <property type="protein sequence ID" value="EHI70911.1"/>
    <property type="molecule type" value="Genomic_DNA"/>
</dbReference>
<sequence>MSNFDQKIQYYSFDDISITHQFYSLWPEFKDDAFKEKLEEALETGNYGQKLKVNSDLTMEQFHARMIDFYNVK</sequence>
<protein>
    <submittedName>
        <fullName evidence="1">Uncharacterized protein</fullName>
    </submittedName>
</protein>
<keyword evidence="2" id="KW-1185">Reference proteome</keyword>
<comment type="caution">
    <text evidence="1">The sequence shown here is derived from an EMBL/GenBank/DDBJ whole genome shotgun (WGS) entry which is preliminary data.</text>
</comment>
<dbReference type="RefSeq" id="WP_008087249.1">
    <property type="nucleotide sequence ID" value="NZ_AEUX02000001.1"/>
</dbReference>
<dbReference type="AlphaFoldDB" id="G5JZH7"/>
<proteinExistence type="predicted"/>
<accession>G5JZH7</accession>